<evidence type="ECO:0000256" key="1">
    <source>
        <dbReference type="SAM" id="Phobius"/>
    </source>
</evidence>
<reference evidence="2" key="1">
    <citation type="submission" date="2024-07" db="EMBL/GenBank/DDBJ databases">
        <authorList>
            <person name="Yu S.T."/>
        </authorList>
    </citation>
    <scope>NUCLEOTIDE SEQUENCE</scope>
    <source>
        <strain evidence="2">R39</strain>
    </source>
</reference>
<proteinExistence type="predicted"/>
<evidence type="ECO:0000313" key="2">
    <source>
        <dbReference type="EMBL" id="XDQ45595.1"/>
    </source>
</evidence>
<keyword evidence="1" id="KW-1133">Transmembrane helix</keyword>
<keyword evidence="1" id="KW-0472">Membrane</keyword>
<gene>
    <name evidence="2" type="ORF">AB5J52_26940</name>
</gene>
<feature type="transmembrane region" description="Helical" evidence="1">
    <location>
        <begin position="279"/>
        <end position="296"/>
    </location>
</feature>
<feature type="transmembrane region" description="Helical" evidence="1">
    <location>
        <begin position="74"/>
        <end position="96"/>
    </location>
</feature>
<feature type="transmembrane region" description="Helical" evidence="1">
    <location>
        <begin position="316"/>
        <end position="337"/>
    </location>
</feature>
<feature type="transmembrane region" description="Helical" evidence="1">
    <location>
        <begin position="122"/>
        <end position="140"/>
    </location>
</feature>
<evidence type="ECO:0008006" key="3">
    <source>
        <dbReference type="Google" id="ProtNLM"/>
    </source>
</evidence>
<keyword evidence="1" id="KW-0812">Transmembrane</keyword>
<sequence length="340" mass="37332">MTIVIVAASWATLRWHPQLMYRRIRSQLALRQREKANAAIRKLCEDAEYLGIGPVPGPVRVALRAHHETRWQTWAVLIPIGYFVVAFVGQALRVLVLTYTPTWVQEAVYGDPPEASLSSREGWVSFGHGVLLVGASFLAARRLAVWAADAFELRSMTFERVQRWADLIGECAETARAPHMRADLQGVSLRFAVMRVRGARSMRGTVPALSWRRPGLRAHASGVVAALRAAHAGFDLDRKEAARNLAALSLKISDRYAQGHVGALLDSAELVEPARRREAFNLAMMAGVMVAVAFGVRVWHVPMPLAMGAVVMVGAWLYRSTVGAGLAVLTTLLPVMFPGK</sequence>
<dbReference type="AlphaFoldDB" id="A0AB39QSA3"/>
<protein>
    <recommendedName>
        <fullName evidence="3">Type II secretion system protein GspF domain-containing protein</fullName>
    </recommendedName>
</protein>
<dbReference type="EMBL" id="CP163441">
    <property type="protein sequence ID" value="XDQ45595.1"/>
    <property type="molecule type" value="Genomic_DNA"/>
</dbReference>
<accession>A0AB39QSA3</accession>
<name>A0AB39QSA3_9ACTN</name>
<dbReference type="RefSeq" id="WP_369224431.1">
    <property type="nucleotide sequence ID" value="NZ_CP163441.1"/>
</dbReference>
<organism evidence="2">
    <name type="scientific">Streptomyces sp. R39</name>
    <dbReference type="NCBI Taxonomy" id="3238631"/>
    <lineage>
        <taxon>Bacteria</taxon>
        <taxon>Bacillati</taxon>
        <taxon>Actinomycetota</taxon>
        <taxon>Actinomycetes</taxon>
        <taxon>Kitasatosporales</taxon>
        <taxon>Streptomycetaceae</taxon>
        <taxon>Streptomyces</taxon>
    </lineage>
</organism>